<reference evidence="2 3" key="1">
    <citation type="submission" date="2022-03" db="EMBL/GenBank/DDBJ databases">
        <authorList>
            <person name="Macdonald S."/>
            <person name="Ahmed S."/>
            <person name="Newling K."/>
        </authorList>
    </citation>
    <scope>NUCLEOTIDE SEQUENCE [LARGE SCALE GENOMIC DNA]</scope>
</reference>
<name>A0ABC8M878_ERUVS</name>
<dbReference type="EMBL" id="CAKOAT010964043">
    <property type="protein sequence ID" value="CAH8391832.1"/>
    <property type="molecule type" value="Genomic_DNA"/>
</dbReference>
<evidence type="ECO:0000256" key="1">
    <source>
        <dbReference type="SAM" id="MobiDB-lite"/>
    </source>
</evidence>
<proteinExistence type="predicted"/>
<dbReference type="Proteomes" id="UP001642260">
    <property type="component" value="Unassembled WGS sequence"/>
</dbReference>
<accession>A0ABC8M878</accession>
<feature type="region of interest" description="Disordered" evidence="1">
    <location>
        <begin position="84"/>
        <end position="139"/>
    </location>
</feature>
<gene>
    <name evidence="2" type="ORF">ERUC_LOCUS44315</name>
</gene>
<evidence type="ECO:0000313" key="3">
    <source>
        <dbReference type="Proteomes" id="UP001642260"/>
    </source>
</evidence>
<keyword evidence="3" id="KW-1185">Reference proteome</keyword>
<dbReference type="AlphaFoldDB" id="A0ABC8M878"/>
<protein>
    <submittedName>
        <fullName evidence="2">Uncharacterized protein</fullName>
    </submittedName>
</protein>
<sequence>MGLCCSSESTQEATAKLILQDGRMIEFTSHVKVGYVLQKYPIYQLVLPLRWLREPLGADEMAALAVKASAALAGGKRIDPIVSGKSRMRFGSSDDTVGSGCVRRKERDGDGGGGGSGSGSTSSGRRRRYNALELRSIEE</sequence>
<evidence type="ECO:0000313" key="2">
    <source>
        <dbReference type="EMBL" id="CAH8391832.1"/>
    </source>
</evidence>
<comment type="caution">
    <text evidence="2">The sequence shown here is derived from an EMBL/GenBank/DDBJ whole genome shotgun (WGS) entry which is preliminary data.</text>
</comment>
<organism evidence="2 3">
    <name type="scientific">Eruca vesicaria subsp. sativa</name>
    <name type="common">Garden rocket</name>
    <name type="synonym">Eruca sativa</name>
    <dbReference type="NCBI Taxonomy" id="29727"/>
    <lineage>
        <taxon>Eukaryota</taxon>
        <taxon>Viridiplantae</taxon>
        <taxon>Streptophyta</taxon>
        <taxon>Embryophyta</taxon>
        <taxon>Tracheophyta</taxon>
        <taxon>Spermatophyta</taxon>
        <taxon>Magnoliopsida</taxon>
        <taxon>eudicotyledons</taxon>
        <taxon>Gunneridae</taxon>
        <taxon>Pentapetalae</taxon>
        <taxon>rosids</taxon>
        <taxon>malvids</taxon>
        <taxon>Brassicales</taxon>
        <taxon>Brassicaceae</taxon>
        <taxon>Brassiceae</taxon>
        <taxon>Eruca</taxon>
    </lineage>
</organism>